<protein>
    <submittedName>
        <fullName evidence="2">Uncharacterized protein</fullName>
    </submittedName>
</protein>
<feature type="coiled-coil region" evidence="1">
    <location>
        <begin position="116"/>
        <end position="150"/>
    </location>
</feature>
<dbReference type="Gene3D" id="1.20.5.170">
    <property type="match status" value="1"/>
</dbReference>
<reference evidence="2" key="1">
    <citation type="journal article" date="2020" name="Nature">
        <title>Giant virus diversity and host interactions through global metagenomics.</title>
        <authorList>
            <person name="Schulz F."/>
            <person name="Roux S."/>
            <person name="Paez-Espino D."/>
            <person name="Jungbluth S."/>
            <person name="Walsh D.A."/>
            <person name="Denef V.J."/>
            <person name="McMahon K.D."/>
            <person name="Konstantinidis K.T."/>
            <person name="Eloe-Fadrosh E.A."/>
            <person name="Kyrpides N.C."/>
            <person name="Woyke T."/>
        </authorList>
    </citation>
    <scope>NUCLEOTIDE SEQUENCE</scope>
    <source>
        <strain evidence="2">GVMAG-M-3300025860-25</strain>
    </source>
</reference>
<evidence type="ECO:0000256" key="1">
    <source>
        <dbReference type="SAM" id="Coils"/>
    </source>
</evidence>
<dbReference type="EMBL" id="MN740336">
    <property type="protein sequence ID" value="QHU01208.1"/>
    <property type="molecule type" value="Genomic_DNA"/>
</dbReference>
<keyword evidence="1" id="KW-0175">Coiled coil</keyword>
<name>A0A6C0JB93_9ZZZZ</name>
<dbReference type="AlphaFoldDB" id="A0A6C0JB93"/>
<organism evidence="2">
    <name type="scientific">viral metagenome</name>
    <dbReference type="NCBI Taxonomy" id="1070528"/>
    <lineage>
        <taxon>unclassified sequences</taxon>
        <taxon>metagenomes</taxon>
        <taxon>organismal metagenomes</taxon>
    </lineage>
</organism>
<evidence type="ECO:0000313" key="2">
    <source>
        <dbReference type="EMBL" id="QHU01208.1"/>
    </source>
</evidence>
<proteinExistence type="predicted"/>
<accession>A0A6C0JB93</accession>
<sequence>MEYSTPIDTIITKTINCMSPYHNIILQDLSNIIKTYDIKIIIKYYTNNTNSNSRVIFTIEGYQLNVLDANIYILELIKLSMEIEKKTPSNNISLNISSIKKQPIKLRANESGFNKHKQLDNKITQLDNKITQLDNKITQLDNKITQLDNKHKQSDNPQYNEAFIY</sequence>